<organism evidence="1 3">
    <name type="scientific">Listeria immobilis</name>
    <dbReference type="NCBI Taxonomy" id="2713502"/>
    <lineage>
        <taxon>Bacteria</taxon>
        <taxon>Bacillati</taxon>
        <taxon>Bacillota</taxon>
        <taxon>Bacilli</taxon>
        <taxon>Bacillales</taxon>
        <taxon>Listeriaceae</taxon>
        <taxon>Listeria</taxon>
    </lineage>
</organism>
<dbReference type="EMBL" id="JAASTW010000001">
    <property type="protein sequence ID" value="MBC1487503.1"/>
    <property type="molecule type" value="Genomic_DNA"/>
</dbReference>
<protein>
    <submittedName>
        <fullName evidence="1">Uncharacterized protein</fullName>
    </submittedName>
</protein>
<dbReference type="RefSeq" id="WP_185344208.1">
    <property type="nucleotide sequence ID" value="NZ_JAASTU010000001.1"/>
</dbReference>
<proteinExistence type="predicted"/>
<evidence type="ECO:0000313" key="2">
    <source>
        <dbReference type="EMBL" id="MBC1509669.1"/>
    </source>
</evidence>
<accession>A0A7X1C7R4</accession>
<dbReference type="AlphaFoldDB" id="A0A7X1C7R4"/>
<dbReference type="Proteomes" id="UP000561617">
    <property type="component" value="Unassembled WGS sequence"/>
</dbReference>
<evidence type="ECO:0000313" key="3">
    <source>
        <dbReference type="Proteomes" id="UP000561617"/>
    </source>
</evidence>
<gene>
    <name evidence="1" type="ORF">HCJ38_00475</name>
    <name evidence="2" type="ORF">HCJ59_07150</name>
</gene>
<name>A0A7X1C7R4_9LIST</name>
<dbReference type="EMBL" id="JAASUB010000007">
    <property type="protein sequence ID" value="MBC1509669.1"/>
    <property type="molecule type" value="Genomic_DNA"/>
</dbReference>
<dbReference type="Proteomes" id="UP000587800">
    <property type="component" value="Unassembled WGS sequence"/>
</dbReference>
<reference evidence="3 4" key="1">
    <citation type="submission" date="2020-03" db="EMBL/GenBank/DDBJ databases">
        <title>Soil Listeria distribution.</title>
        <authorList>
            <person name="Liao J."/>
            <person name="Wiedmann M."/>
        </authorList>
    </citation>
    <scope>NUCLEOTIDE SEQUENCE [LARGE SCALE GENOMIC DNA]</scope>
    <source>
        <strain evidence="2 4">FSL L7-1515</strain>
        <strain evidence="1 3">FSL L7-1554</strain>
    </source>
</reference>
<comment type="caution">
    <text evidence="1">The sequence shown here is derived from an EMBL/GenBank/DDBJ whole genome shotgun (WGS) entry which is preliminary data.</text>
</comment>
<evidence type="ECO:0000313" key="4">
    <source>
        <dbReference type="Proteomes" id="UP000587800"/>
    </source>
</evidence>
<keyword evidence="4" id="KW-1185">Reference proteome</keyword>
<evidence type="ECO:0000313" key="1">
    <source>
        <dbReference type="EMBL" id="MBC1487503.1"/>
    </source>
</evidence>
<sequence length="118" mass="13975">MRKSYFSEYGTKLSKEQIKNIFEDKWDIICSEHDSLFFGVYFLYKGLYADKLTITDNYVASSQEWLYAENKQFNTLVEVAFTNGRNADKLSRYKFMKNVINQMDEVVLIEENCIEETS</sequence>